<reference evidence="1" key="1">
    <citation type="submission" date="2019-08" db="EMBL/GenBank/DDBJ databases">
        <authorList>
            <person name="Kucharzyk K."/>
            <person name="Murdoch R.W."/>
            <person name="Higgins S."/>
            <person name="Loffler F."/>
        </authorList>
    </citation>
    <scope>NUCLEOTIDE SEQUENCE</scope>
</reference>
<gene>
    <name evidence="1" type="ORF">SDC9_205673</name>
</gene>
<sequence>MSPGSEQRGAHQNHHCIDHHQLCIAARAQNIAVQRVELQRQGKGILAVGEGIQGAEDEKKPEDGRNVHPCLLHLLAWPFWCMPVGHRHKQQEGG</sequence>
<accession>A0A645J3K4</accession>
<organism evidence="1">
    <name type="scientific">bioreactor metagenome</name>
    <dbReference type="NCBI Taxonomy" id="1076179"/>
    <lineage>
        <taxon>unclassified sequences</taxon>
        <taxon>metagenomes</taxon>
        <taxon>ecological metagenomes</taxon>
    </lineage>
</organism>
<dbReference type="EMBL" id="VSSQ01130178">
    <property type="protein sequence ID" value="MPN57977.1"/>
    <property type="molecule type" value="Genomic_DNA"/>
</dbReference>
<name>A0A645J3K4_9ZZZZ</name>
<proteinExistence type="predicted"/>
<protein>
    <submittedName>
        <fullName evidence="1">Uncharacterized protein</fullName>
    </submittedName>
</protein>
<comment type="caution">
    <text evidence="1">The sequence shown here is derived from an EMBL/GenBank/DDBJ whole genome shotgun (WGS) entry which is preliminary data.</text>
</comment>
<dbReference type="AlphaFoldDB" id="A0A645J3K4"/>
<evidence type="ECO:0000313" key="1">
    <source>
        <dbReference type="EMBL" id="MPN57977.1"/>
    </source>
</evidence>